<keyword evidence="3" id="KW-0812">Transmembrane</keyword>
<gene>
    <name evidence="6" type="ORF">GX533_02310</name>
</gene>
<dbReference type="InterPro" id="IPR001460">
    <property type="entry name" value="PCN-bd_Tpept"/>
</dbReference>
<evidence type="ECO:0000256" key="1">
    <source>
        <dbReference type="ARBA" id="ARBA00004370"/>
    </source>
</evidence>
<dbReference type="PANTHER" id="PTHR30627:SF1">
    <property type="entry name" value="PEPTIDOGLYCAN D,D-TRANSPEPTIDASE FTSI"/>
    <property type="match status" value="1"/>
</dbReference>
<feature type="domain" description="Penicillin-binding protein transpeptidase" evidence="4">
    <location>
        <begin position="282"/>
        <end position="598"/>
    </location>
</feature>
<evidence type="ECO:0000256" key="2">
    <source>
        <dbReference type="ARBA" id="ARBA00023136"/>
    </source>
</evidence>
<keyword evidence="2 3" id="KW-0472">Membrane</keyword>
<dbReference type="SUPFAM" id="SSF56519">
    <property type="entry name" value="Penicillin binding protein dimerisation domain"/>
    <property type="match status" value="1"/>
</dbReference>
<dbReference type="InterPro" id="IPR050515">
    <property type="entry name" value="Beta-lactam/transpept"/>
</dbReference>
<dbReference type="Pfam" id="PF03717">
    <property type="entry name" value="PBP_dimer"/>
    <property type="match status" value="1"/>
</dbReference>
<accession>A0A832QCC6</accession>
<dbReference type="EMBL" id="DUTP01000003">
    <property type="protein sequence ID" value="HHX99489.1"/>
    <property type="molecule type" value="Genomic_DNA"/>
</dbReference>
<dbReference type="SUPFAM" id="SSF56601">
    <property type="entry name" value="beta-lactamase/transpeptidase-like"/>
    <property type="match status" value="1"/>
</dbReference>
<evidence type="ECO:0000259" key="5">
    <source>
        <dbReference type="Pfam" id="PF03717"/>
    </source>
</evidence>
<name>A0A832QCC6_9BACT</name>
<evidence type="ECO:0000259" key="4">
    <source>
        <dbReference type="Pfam" id="PF00905"/>
    </source>
</evidence>
<feature type="domain" description="Penicillin-binding protein dimerisation" evidence="5">
    <location>
        <begin position="77"/>
        <end position="240"/>
    </location>
</feature>
<dbReference type="Gene3D" id="3.90.1310.10">
    <property type="entry name" value="Penicillin-binding protein 2a (Domain 2)"/>
    <property type="match status" value="1"/>
</dbReference>
<proteinExistence type="predicted"/>
<dbReference type="GO" id="GO:0071555">
    <property type="term" value="P:cell wall organization"/>
    <property type="evidence" value="ECO:0007669"/>
    <property type="project" value="TreeGrafter"/>
</dbReference>
<protein>
    <submittedName>
        <fullName evidence="6">Penicillin-binding protein 2</fullName>
    </submittedName>
</protein>
<dbReference type="PANTHER" id="PTHR30627">
    <property type="entry name" value="PEPTIDOGLYCAN D,D-TRANSPEPTIDASE"/>
    <property type="match status" value="1"/>
</dbReference>
<evidence type="ECO:0000313" key="7">
    <source>
        <dbReference type="Proteomes" id="UP000576550"/>
    </source>
</evidence>
<dbReference type="InterPro" id="IPR036138">
    <property type="entry name" value="PBP_dimer_sf"/>
</dbReference>
<evidence type="ECO:0000256" key="3">
    <source>
        <dbReference type="SAM" id="Phobius"/>
    </source>
</evidence>
<dbReference type="GO" id="GO:0008658">
    <property type="term" value="F:penicillin binding"/>
    <property type="evidence" value="ECO:0007669"/>
    <property type="project" value="InterPro"/>
</dbReference>
<comment type="subcellular location">
    <subcellularLocation>
        <location evidence="1">Membrane</location>
    </subcellularLocation>
</comment>
<dbReference type="InterPro" id="IPR012338">
    <property type="entry name" value="Beta-lactam/transpept-like"/>
</dbReference>
<keyword evidence="3" id="KW-1133">Transmembrane helix</keyword>
<dbReference type="Pfam" id="PF00905">
    <property type="entry name" value="Transpeptidase"/>
    <property type="match status" value="1"/>
</dbReference>
<feature type="transmembrane region" description="Helical" evidence="3">
    <location>
        <begin position="34"/>
        <end position="55"/>
    </location>
</feature>
<dbReference type="Proteomes" id="UP000576550">
    <property type="component" value="Unassembled WGS sequence"/>
</dbReference>
<dbReference type="AlphaFoldDB" id="A0A832QCC6"/>
<dbReference type="GO" id="GO:0005886">
    <property type="term" value="C:plasma membrane"/>
    <property type="evidence" value="ECO:0007669"/>
    <property type="project" value="TreeGrafter"/>
</dbReference>
<evidence type="ECO:0000313" key="6">
    <source>
        <dbReference type="EMBL" id="HHX99489.1"/>
    </source>
</evidence>
<dbReference type="InterPro" id="IPR005311">
    <property type="entry name" value="PBP_dimer"/>
</dbReference>
<sequence>MASLAHLHKIRLDKKSNKRKNSENKKKDKSNIQILLYAITIFGAIVILQTFRWQLIHADKFKDLSQEQYMSTQVSIAPRGKVIASDGTILAVDEPVWNVYATLSKDEKERKLFFDNKEKFVTEVSGILSMNKEEIEDKLTDDFVYAPIKKHITTEKKNALTSTEIFGENTKGFGLHFEREEKRTYPNNTLAAHVLGFFGKDAEGKTIGQYGLQGYYFGDISGRSGYSYEEKDSYGNIILTSEYQPVLPREGKDFKLTIVPNLQSKVEKILEDGVKNTRSKSGSVIIMDPSTGAILVMANYPTYNPAEYWRAPEPSVLKNKAISDVYEYGSIQKPLTIAIALEEKLIDKNYICVDKTGYLDLYKVTGYEDLKGSRIYTWNRRAAGSLDIPEIFKTSNNPCTAKTALTVDAKHYYSKLKEFGIGEFIGIGLQDEATSYLKPFEYWTKLDIITSAYGQGISATALQAISAFNPFANDGVRMRPYIIEEIVDEKETIKIEPQAISQPISKETADIIKEALKTAVERGSLSGAVREILKYPVAAKTGTAQIAKVGEEGYRSDYTNDTVIGFAPVDKPKMLMLVRLEEPQTAGFSSLTTAPLWEEIFLAIADDMEIEKKN</sequence>
<organism evidence="6 7">
    <name type="scientific">Candidatus Dojkabacteria bacterium</name>
    <dbReference type="NCBI Taxonomy" id="2099670"/>
    <lineage>
        <taxon>Bacteria</taxon>
        <taxon>Candidatus Dojkabacteria</taxon>
    </lineage>
</organism>
<dbReference type="Gene3D" id="3.40.710.10">
    <property type="entry name" value="DD-peptidase/beta-lactamase superfamily"/>
    <property type="match status" value="1"/>
</dbReference>
<reference evidence="6 7" key="1">
    <citation type="journal article" date="2020" name="Biotechnol. Biofuels">
        <title>New insights from the biogas microbiome by comprehensive genome-resolved metagenomics of nearly 1600 species originating from multiple anaerobic digesters.</title>
        <authorList>
            <person name="Campanaro S."/>
            <person name="Treu L."/>
            <person name="Rodriguez-R L.M."/>
            <person name="Kovalovszki A."/>
            <person name="Ziels R.M."/>
            <person name="Maus I."/>
            <person name="Zhu X."/>
            <person name="Kougias P.G."/>
            <person name="Basile A."/>
            <person name="Luo G."/>
            <person name="Schluter A."/>
            <person name="Konstantinidis K.T."/>
            <person name="Angelidaki I."/>
        </authorList>
    </citation>
    <scope>NUCLEOTIDE SEQUENCE [LARGE SCALE GENOMIC DNA]</scope>
    <source>
        <strain evidence="6">AS05jafATM_89</strain>
    </source>
</reference>
<comment type="caution">
    <text evidence="6">The sequence shown here is derived from an EMBL/GenBank/DDBJ whole genome shotgun (WGS) entry which is preliminary data.</text>
</comment>